<dbReference type="GO" id="GO:0043069">
    <property type="term" value="P:negative regulation of programmed cell death"/>
    <property type="evidence" value="ECO:0007669"/>
    <property type="project" value="TreeGrafter"/>
</dbReference>
<sequence>MAHELLQQSNDKQGLDPSGSSIENGELQIKREVATKDPSERSHNSTDPVRTFQISDSLDVNQRIGNLWQGTKASSITYLLREVVRKSYGYLKSHGHISVVLGVAFTVMFLMQLLQLRVSIIVLLNRPQQVHVSYPVACMGRMGGGEGPWLEKRMHQLKEEMMMVEARLEKMWLEHSALKARLKGLGIRTMKHR</sequence>
<evidence type="ECO:0000256" key="2">
    <source>
        <dbReference type="SAM" id="Phobius"/>
    </source>
</evidence>
<dbReference type="Proteomes" id="UP000828251">
    <property type="component" value="Unassembled WGS sequence"/>
</dbReference>
<gene>
    <name evidence="3" type="ORF">J1N35_012054</name>
</gene>
<organism evidence="3 4">
    <name type="scientific">Gossypium stocksii</name>
    <dbReference type="NCBI Taxonomy" id="47602"/>
    <lineage>
        <taxon>Eukaryota</taxon>
        <taxon>Viridiplantae</taxon>
        <taxon>Streptophyta</taxon>
        <taxon>Embryophyta</taxon>
        <taxon>Tracheophyta</taxon>
        <taxon>Spermatophyta</taxon>
        <taxon>Magnoliopsida</taxon>
        <taxon>eudicotyledons</taxon>
        <taxon>Gunneridae</taxon>
        <taxon>Pentapetalae</taxon>
        <taxon>rosids</taxon>
        <taxon>malvids</taxon>
        <taxon>Malvales</taxon>
        <taxon>Malvaceae</taxon>
        <taxon>Malvoideae</taxon>
        <taxon>Gossypium</taxon>
    </lineage>
</organism>
<keyword evidence="2" id="KW-1133">Transmembrane helix</keyword>
<comment type="caution">
    <text evidence="3">The sequence shown here is derived from an EMBL/GenBank/DDBJ whole genome shotgun (WGS) entry which is preliminary data.</text>
</comment>
<dbReference type="AlphaFoldDB" id="A0A9D4AE63"/>
<keyword evidence="2" id="KW-0812">Transmembrane</keyword>
<keyword evidence="2" id="KW-0472">Membrane</keyword>
<name>A0A9D4AE63_9ROSI</name>
<feature type="compositionally biased region" description="Polar residues" evidence="1">
    <location>
        <begin position="1"/>
        <end position="23"/>
    </location>
</feature>
<feature type="region of interest" description="Disordered" evidence="1">
    <location>
        <begin position="1"/>
        <end position="50"/>
    </location>
</feature>
<evidence type="ECO:0000256" key="1">
    <source>
        <dbReference type="SAM" id="MobiDB-lite"/>
    </source>
</evidence>
<feature type="transmembrane region" description="Helical" evidence="2">
    <location>
        <begin position="95"/>
        <end position="114"/>
    </location>
</feature>
<keyword evidence="4" id="KW-1185">Reference proteome</keyword>
<proteinExistence type="predicted"/>
<dbReference type="PANTHER" id="PTHR47666:SF1">
    <property type="entry name" value="PROTEIN VASCULAR ASSOCIATED DEATH 1, CHLOROPLASTIC"/>
    <property type="match status" value="1"/>
</dbReference>
<evidence type="ECO:0000313" key="4">
    <source>
        <dbReference type="Proteomes" id="UP000828251"/>
    </source>
</evidence>
<dbReference type="PANTHER" id="PTHR47666">
    <property type="entry name" value="PROTEIN VASCULAR ASSOCIATED DEATH 1, CHLOROPLASTIC"/>
    <property type="match status" value="1"/>
</dbReference>
<dbReference type="EMBL" id="JAIQCV010000004">
    <property type="protein sequence ID" value="KAH1108286.1"/>
    <property type="molecule type" value="Genomic_DNA"/>
</dbReference>
<protein>
    <submittedName>
        <fullName evidence="3">Uncharacterized protein</fullName>
    </submittedName>
</protein>
<evidence type="ECO:0000313" key="3">
    <source>
        <dbReference type="EMBL" id="KAH1108286.1"/>
    </source>
</evidence>
<reference evidence="3 4" key="1">
    <citation type="journal article" date="2021" name="Plant Biotechnol. J.">
        <title>Multi-omics assisted identification of the key and species-specific regulatory components of drought-tolerant mechanisms in Gossypium stocksii.</title>
        <authorList>
            <person name="Yu D."/>
            <person name="Ke L."/>
            <person name="Zhang D."/>
            <person name="Wu Y."/>
            <person name="Sun Y."/>
            <person name="Mei J."/>
            <person name="Sun J."/>
            <person name="Sun Y."/>
        </authorList>
    </citation>
    <scope>NUCLEOTIDE SEQUENCE [LARGE SCALE GENOMIC DNA]</scope>
    <source>
        <strain evidence="4">cv. E1</strain>
        <tissue evidence="3">Leaf</tissue>
    </source>
</reference>
<dbReference type="OrthoDB" id="2162691at2759"/>
<feature type="compositionally biased region" description="Basic and acidic residues" evidence="1">
    <location>
        <begin position="28"/>
        <end position="44"/>
    </location>
</feature>
<accession>A0A9D4AE63</accession>